<dbReference type="PROSITE" id="PS00695">
    <property type="entry name" value="ENT_VIR_OMP_2"/>
    <property type="match status" value="1"/>
</dbReference>
<feature type="chain" id="PRO_5046565239" evidence="6">
    <location>
        <begin position="24"/>
        <end position="178"/>
    </location>
</feature>
<evidence type="ECO:0000259" key="7">
    <source>
        <dbReference type="Pfam" id="PF13505"/>
    </source>
</evidence>
<dbReference type="Gene3D" id="2.40.160.20">
    <property type="match status" value="1"/>
</dbReference>
<keyword evidence="4 6" id="KW-0732">Signal</keyword>
<keyword evidence="9" id="KW-1185">Reference proteome</keyword>
<dbReference type="SUPFAM" id="SSF56925">
    <property type="entry name" value="OMPA-like"/>
    <property type="match status" value="1"/>
</dbReference>
<accession>A0ABY5UUR5</accession>
<dbReference type="InterPro" id="IPR027385">
    <property type="entry name" value="Beta-barrel_OMP"/>
</dbReference>
<evidence type="ECO:0000256" key="6">
    <source>
        <dbReference type="SAM" id="SignalP"/>
    </source>
</evidence>
<keyword evidence="5" id="KW-0472">Membrane</keyword>
<sequence length="178" mass="19305">MKKTLLATSLIACLSIMSVNVYAANENTVSIGYAQNNISAAGNSLNKDPKGFNFKYRYEINNALGLIGSFTHTHQGYNLSDGYGDVGSGDFDYYSFTAGPSYRFNEYVSTYGLIGAARGKVSLSVFDESVSESKTAMAYGVGVQFNPLPNIAIDASYEHTKLSDIKVGTWMLGVGYRF</sequence>
<dbReference type="Proteomes" id="UP001057860">
    <property type="component" value="Chromosome"/>
</dbReference>
<organism evidence="8 9">
    <name type="scientific">Yersinia alsatica</name>
    <dbReference type="NCBI Taxonomy" id="2890317"/>
    <lineage>
        <taxon>Bacteria</taxon>
        <taxon>Pseudomonadati</taxon>
        <taxon>Pseudomonadota</taxon>
        <taxon>Gammaproteobacteria</taxon>
        <taxon>Enterobacterales</taxon>
        <taxon>Yersiniaceae</taxon>
        <taxon>Yersinia</taxon>
    </lineage>
</organism>
<evidence type="ECO:0000256" key="3">
    <source>
        <dbReference type="ARBA" id="ARBA00022692"/>
    </source>
</evidence>
<evidence type="ECO:0000256" key="4">
    <source>
        <dbReference type="ARBA" id="ARBA00022729"/>
    </source>
</evidence>
<dbReference type="InterPro" id="IPR051723">
    <property type="entry name" value="Bact_OM_Invasion-Related"/>
</dbReference>
<name>A0ABY5UUR5_9GAMM</name>
<dbReference type="Pfam" id="PF13505">
    <property type="entry name" value="OMP_b-brl"/>
    <property type="match status" value="1"/>
</dbReference>
<reference evidence="8" key="1">
    <citation type="submission" date="2022-08" db="EMBL/GenBank/DDBJ databases">
        <authorList>
            <person name="Bogun A."/>
            <person name="Kislichkina A."/>
            <person name="Solomentsev V."/>
            <person name="Skryabin Y."/>
            <person name="Sizova A."/>
            <person name="Platonov M."/>
            <person name="Dentovskaya S."/>
        </authorList>
    </citation>
    <scope>NUCLEOTIDE SEQUENCE</scope>
    <source>
        <strain evidence="8">SCPM-O-B-7604</strain>
    </source>
</reference>
<evidence type="ECO:0000256" key="1">
    <source>
        <dbReference type="ARBA" id="ARBA00004571"/>
    </source>
</evidence>
<dbReference type="PANTHER" id="PTHR35892:SF2">
    <property type="entry name" value="OUTER MEMBRANE PROTEIN PAGN"/>
    <property type="match status" value="1"/>
</dbReference>
<evidence type="ECO:0000313" key="8">
    <source>
        <dbReference type="EMBL" id="UWM47251.1"/>
    </source>
</evidence>
<evidence type="ECO:0000313" key="9">
    <source>
        <dbReference type="Proteomes" id="UP001057860"/>
    </source>
</evidence>
<evidence type="ECO:0000256" key="2">
    <source>
        <dbReference type="ARBA" id="ARBA00022452"/>
    </source>
</evidence>
<proteinExistence type="predicted"/>
<dbReference type="InterPro" id="IPR000758">
    <property type="entry name" value="Enterovir_OMP"/>
</dbReference>
<feature type="signal peptide" evidence="6">
    <location>
        <begin position="1"/>
        <end position="23"/>
    </location>
</feature>
<gene>
    <name evidence="8" type="ORF">N0H69_10830</name>
</gene>
<dbReference type="PANTHER" id="PTHR35892">
    <property type="entry name" value="OUTER MEMBRANE PROTEIN PAGN-RELATED"/>
    <property type="match status" value="1"/>
</dbReference>
<evidence type="ECO:0000256" key="5">
    <source>
        <dbReference type="ARBA" id="ARBA00023136"/>
    </source>
</evidence>
<comment type="subcellular location">
    <subcellularLocation>
        <location evidence="1">Cell outer membrane</location>
        <topology evidence="1">Multi-pass membrane protein</topology>
    </subcellularLocation>
</comment>
<dbReference type="InterPro" id="IPR011250">
    <property type="entry name" value="OMP/PagP_B-barrel"/>
</dbReference>
<dbReference type="EMBL" id="CP104006">
    <property type="protein sequence ID" value="UWM47251.1"/>
    <property type="molecule type" value="Genomic_DNA"/>
</dbReference>
<keyword evidence="3" id="KW-0812">Transmembrane</keyword>
<dbReference type="RefSeq" id="WP_050151098.1">
    <property type="nucleotide sequence ID" value="NZ_CABHWW010000026.1"/>
</dbReference>
<feature type="domain" description="Outer membrane protein beta-barrel" evidence="7">
    <location>
        <begin position="10"/>
        <end position="178"/>
    </location>
</feature>
<protein>
    <submittedName>
        <fullName evidence="8">Outer membrane beta-barrel protein</fullName>
    </submittedName>
</protein>
<dbReference type="GeneID" id="75140499"/>
<keyword evidence="2" id="KW-1134">Transmembrane beta strand</keyword>
<dbReference type="PRINTS" id="PR00316">
    <property type="entry name" value="ENTEROVIROMP"/>
</dbReference>